<reference evidence="2" key="1">
    <citation type="submission" date="2017-08" db="EMBL/GenBank/DDBJ databases">
        <authorList>
            <person name="Varghese N."/>
            <person name="Submissions S."/>
        </authorList>
    </citation>
    <scope>NUCLEOTIDE SEQUENCE [LARGE SCALE GENOMIC DNA]</scope>
    <source>
        <strain evidence="2">JC22</strain>
    </source>
</reference>
<proteinExistence type="predicted"/>
<dbReference type="InterPro" id="IPR018680">
    <property type="entry name" value="DUF2164"/>
</dbReference>
<evidence type="ECO:0000313" key="2">
    <source>
        <dbReference type="Proteomes" id="UP000219636"/>
    </source>
</evidence>
<keyword evidence="2" id="KW-1185">Reference proteome</keyword>
<evidence type="ECO:0000313" key="1">
    <source>
        <dbReference type="EMBL" id="SOC05623.1"/>
    </source>
</evidence>
<dbReference type="Proteomes" id="UP000219636">
    <property type="component" value="Unassembled WGS sequence"/>
</dbReference>
<protein>
    <recommendedName>
        <fullName evidence="3">DUF2164 domain-containing protein</fullName>
    </recommendedName>
</protein>
<organism evidence="1 2">
    <name type="scientific">Ureibacillus xyleni</name>
    <dbReference type="NCBI Taxonomy" id="614648"/>
    <lineage>
        <taxon>Bacteria</taxon>
        <taxon>Bacillati</taxon>
        <taxon>Bacillota</taxon>
        <taxon>Bacilli</taxon>
        <taxon>Bacillales</taxon>
        <taxon>Caryophanaceae</taxon>
        <taxon>Ureibacillus</taxon>
    </lineage>
</organism>
<dbReference type="Pfam" id="PF09932">
    <property type="entry name" value="DUF2164"/>
    <property type="match status" value="1"/>
</dbReference>
<evidence type="ECO:0008006" key="3">
    <source>
        <dbReference type="Google" id="ProtNLM"/>
    </source>
</evidence>
<dbReference type="AlphaFoldDB" id="A0A285SDJ2"/>
<gene>
    <name evidence="1" type="ORF">SAMN05880501_10488</name>
</gene>
<accession>A0A285SDJ2</accession>
<sequence length="87" mass="10440">MLSNMPKEQIQLIVSEIQSFYLKERQENISEVEAQKVLEFMKDTIAPFLYNAILYDVFRIIENQCDHFEKEILKLEQPKSKQKVKFN</sequence>
<name>A0A285SDJ2_9BACL</name>
<dbReference type="EMBL" id="OBMQ01000004">
    <property type="protein sequence ID" value="SOC05623.1"/>
    <property type="molecule type" value="Genomic_DNA"/>
</dbReference>
<dbReference type="RefSeq" id="WP_097073049.1">
    <property type="nucleotide sequence ID" value="NZ_OBMQ01000004.1"/>
</dbReference>
<dbReference type="OrthoDB" id="573733at2"/>